<keyword evidence="2" id="KW-0119">Carbohydrate metabolism</keyword>
<dbReference type="InterPro" id="IPR002594">
    <property type="entry name" value="GH12"/>
</dbReference>
<dbReference type="SUPFAM" id="SSF49899">
    <property type="entry name" value="Concanavalin A-like lectins/glucanases"/>
    <property type="match status" value="1"/>
</dbReference>
<feature type="compositionally biased region" description="Basic and acidic residues" evidence="3">
    <location>
        <begin position="14"/>
        <end position="23"/>
    </location>
</feature>
<sequence length="430" mass="43875">MSSGAPTRTRKASRSPERRQVHEARDAAHAAFFESRGDAIAVAAIVQVTRCFFAHGGAAHRRAPVCRCMLRAMRTHTLAESFALLMLAATLAAGCSGSSDADDGDPGAAASSGGLPNASASTGDAASGSGGSTSGSTGVTSGAGVTSGTGGAGSTGSTTAGTGGGAAAGTGGSGDASSTTAGAGGTANPGSELGNGAMEGSGKSSERYETGLVSRDGTPYVLITNGWGPGFGSHTVSWEGTSFTVESMSGSAGSMGQPASYPTVFCGRYSVREVPDCGLPAPSSSIKSLRTGWRWEKNGNEGQYNAAFDIWMGNGTQLQGYLMVWLRDPTRFQPAGQPNAAHQGVEVANVPGKWNIWNGMVNGLPIVNWVRAEGQDSYEIEFDVMDFVRDAQTRGISVPGNTVNAVAVGFEIWEGPITNLKSLDFYVDVN</sequence>
<dbReference type="PANTHER" id="PTHR34002">
    <property type="entry name" value="BLR1656 PROTEIN"/>
    <property type="match status" value="1"/>
</dbReference>
<dbReference type="KEGG" id="scl:sce5731"/>
<evidence type="ECO:0000256" key="1">
    <source>
        <dbReference type="ARBA" id="ARBA00005519"/>
    </source>
</evidence>
<keyword evidence="2" id="KW-0326">Glycosidase</keyword>
<dbReference type="GO" id="GO:0008810">
    <property type="term" value="F:cellulase activity"/>
    <property type="evidence" value="ECO:0007669"/>
    <property type="project" value="InterPro"/>
</dbReference>
<dbReference type="HOGENOM" id="CLU_769255_0_0_7"/>
<evidence type="ECO:0000313" key="5">
    <source>
        <dbReference type="Proteomes" id="UP000002139"/>
    </source>
</evidence>
<dbReference type="InterPro" id="IPR013319">
    <property type="entry name" value="GH11/12"/>
</dbReference>
<dbReference type="EMBL" id="AM746676">
    <property type="protein sequence ID" value="CAN95894.1"/>
    <property type="molecule type" value="Genomic_DNA"/>
</dbReference>
<organism evidence="4 5">
    <name type="scientific">Sorangium cellulosum (strain So ce56)</name>
    <name type="common">Polyangium cellulosum (strain So ce56)</name>
    <dbReference type="NCBI Taxonomy" id="448385"/>
    <lineage>
        <taxon>Bacteria</taxon>
        <taxon>Pseudomonadati</taxon>
        <taxon>Myxococcota</taxon>
        <taxon>Polyangia</taxon>
        <taxon>Polyangiales</taxon>
        <taxon>Polyangiaceae</taxon>
        <taxon>Sorangium</taxon>
    </lineage>
</organism>
<gene>
    <name evidence="4" type="ordered locus">sce5731</name>
</gene>
<dbReference type="eggNOG" id="COG5297">
    <property type="taxonomic scope" value="Bacteria"/>
</dbReference>
<keyword evidence="5" id="KW-1185">Reference proteome</keyword>
<dbReference type="BioCyc" id="SCEL448385:SCE_RS29450-MONOMER"/>
<dbReference type="PANTHER" id="PTHR34002:SF9">
    <property type="entry name" value="XYLOGLUCAN-SPECIFIC ENDO-BETA-1,4-GLUCANASE A"/>
    <property type="match status" value="1"/>
</dbReference>
<dbReference type="Proteomes" id="UP000002139">
    <property type="component" value="Chromosome"/>
</dbReference>
<feature type="compositionally biased region" description="Low complexity" evidence="3">
    <location>
        <begin position="106"/>
        <end position="127"/>
    </location>
</feature>
<evidence type="ECO:0000256" key="3">
    <source>
        <dbReference type="SAM" id="MobiDB-lite"/>
    </source>
</evidence>
<comment type="similarity">
    <text evidence="1 2">Belongs to the glycosyl hydrolase 12 (cellulase H) family.</text>
</comment>
<dbReference type="GO" id="GO:0000272">
    <property type="term" value="P:polysaccharide catabolic process"/>
    <property type="evidence" value="ECO:0007669"/>
    <property type="project" value="UniProtKB-KW"/>
</dbReference>
<reference evidence="4 5" key="1">
    <citation type="journal article" date="2007" name="Nat. Biotechnol.">
        <title>Complete genome sequence of the myxobacterium Sorangium cellulosum.</title>
        <authorList>
            <person name="Schneiker S."/>
            <person name="Perlova O."/>
            <person name="Kaiser O."/>
            <person name="Gerth K."/>
            <person name="Alici A."/>
            <person name="Altmeyer M.O."/>
            <person name="Bartels D."/>
            <person name="Bekel T."/>
            <person name="Beyer S."/>
            <person name="Bode E."/>
            <person name="Bode H.B."/>
            <person name="Bolten C.J."/>
            <person name="Choudhuri J.V."/>
            <person name="Doss S."/>
            <person name="Elnakady Y.A."/>
            <person name="Frank B."/>
            <person name="Gaigalat L."/>
            <person name="Goesmann A."/>
            <person name="Groeger C."/>
            <person name="Gross F."/>
            <person name="Jelsbak L."/>
            <person name="Jelsbak L."/>
            <person name="Kalinowski J."/>
            <person name="Kegler C."/>
            <person name="Knauber T."/>
            <person name="Konietzny S."/>
            <person name="Kopp M."/>
            <person name="Krause L."/>
            <person name="Krug D."/>
            <person name="Linke B."/>
            <person name="Mahmud T."/>
            <person name="Martinez-Arias R."/>
            <person name="McHardy A.C."/>
            <person name="Merai M."/>
            <person name="Meyer F."/>
            <person name="Mormann S."/>
            <person name="Munoz-Dorado J."/>
            <person name="Perez J."/>
            <person name="Pradella S."/>
            <person name="Rachid S."/>
            <person name="Raddatz G."/>
            <person name="Rosenau F."/>
            <person name="Rueckert C."/>
            <person name="Sasse F."/>
            <person name="Scharfe M."/>
            <person name="Schuster S.C."/>
            <person name="Suen G."/>
            <person name="Treuner-Lange A."/>
            <person name="Velicer G.J."/>
            <person name="Vorholter F.-J."/>
            <person name="Weissman K.J."/>
            <person name="Welch R.D."/>
            <person name="Wenzel S.C."/>
            <person name="Whitworth D.E."/>
            <person name="Wilhelm S."/>
            <person name="Wittmann C."/>
            <person name="Bloecker H."/>
            <person name="Puehler A."/>
            <person name="Mueller R."/>
        </authorList>
    </citation>
    <scope>NUCLEOTIDE SEQUENCE [LARGE SCALE GENOMIC DNA]</scope>
    <source>
        <strain evidence="5">So ce56</strain>
    </source>
</reference>
<proteinExistence type="inferred from homology"/>
<dbReference type="CAZy" id="GH12">
    <property type="family name" value="Glycoside Hydrolase Family 12"/>
</dbReference>
<keyword evidence="2" id="KW-0624">Polysaccharide degradation</keyword>
<dbReference type="AlphaFoldDB" id="A9G7R2"/>
<name>A9G7R2_SORC5</name>
<feature type="region of interest" description="Disordered" evidence="3">
    <location>
        <begin position="96"/>
        <end position="207"/>
    </location>
</feature>
<feature type="region of interest" description="Disordered" evidence="3">
    <location>
        <begin position="1"/>
        <end position="23"/>
    </location>
</feature>
<feature type="compositionally biased region" description="Low complexity" evidence="3">
    <location>
        <begin position="134"/>
        <end position="144"/>
    </location>
</feature>
<accession>A9G7R2</accession>
<evidence type="ECO:0000256" key="2">
    <source>
        <dbReference type="RuleBase" id="RU361163"/>
    </source>
</evidence>
<evidence type="ECO:0000313" key="4">
    <source>
        <dbReference type="EMBL" id="CAN95894.1"/>
    </source>
</evidence>
<keyword evidence="2" id="KW-0378">Hydrolase</keyword>
<dbReference type="Pfam" id="PF01670">
    <property type="entry name" value="Glyco_hydro_12"/>
    <property type="match status" value="1"/>
</dbReference>
<dbReference type="InterPro" id="IPR013320">
    <property type="entry name" value="ConA-like_dom_sf"/>
</dbReference>
<protein>
    <submittedName>
        <fullName evidence="4">Hypothetical glycine-rich protein</fullName>
    </submittedName>
</protein>
<dbReference type="Gene3D" id="2.60.120.180">
    <property type="match status" value="1"/>
</dbReference>
<feature type="compositionally biased region" description="Gly residues" evidence="3">
    <location>
        <begin position="145"/>
        <end position="154"/>
    </location>
</feature>
<feature type="compositionally biased region" description="Gly residues" evidence="3">
    <location>
        <begin position="161"/>
        <end position="174"/>
    </location>
</feature>